<dbReference type="SMART" id="SM00665">
    <property type="entry name" value="B561"/>
    <property type="match status" value="1"/>
</dbReference>
<dbReference type="Pfam" id="PF16010">
    <property type="entry name" value="CDH-cyt"/>
    <property type="match status" value="1"/>
</dbReference>
<dbReference type="InterPro" id="IPR005018">
    <property type="entry name" value="DOMON_domain"/>
</dbReference>
<dbReference type="CDD" id="cd08760">
    <property type="entry name" value="Cyt_b561_FRRS1_like"/>
    <property type="match status" value="1"/>
</dbReference>
<feature type="transmembrane region" description="Helical" evidence="7">
    <location>
        <begin position="347"/>
        <end position="367"/>
    </location>
</feature>
<evidence type="ECO:0000256" key="2">
    <source>
        <dbReference type="ARBA" id="ARBA00022448"/>
    </source>
</evidence>
<dbReference type="Gene3D" id="2.60.40.1210">
    <property type="entry name" value="Cellobiose dehydrogenase, cytochrome domain"/>
    <property type="match status" value="1"/>
</dbReference>
<dbReference type="EMBL" id="JBFXLR010000064">
    <property type="protein sequence ID" value="KAL2840653.1"/>
    <property type="molecule type" value="Genomic_DNA"/>
</dbReference>
<proteinExistence type="predicted"/>
<dbReference type="SUPFAM" id="SSF49344">
    <property type="entry name" value="CBD9-like"/>
    <property type="match status" value="1"/>
</dbReference>
<comment type="subcellular location">
    <subcellularLocation>
        <location evidence="1">Membrane</location>
    </subcellularLocation>
</comment>
<dbReference type="InterPro" id="IPR006593">
    <property type="entry name" value="Cyt_b561/ferric_Rdtase_TM"/>
</dbReference>
<dbReference type="Pfam" id="PF03188">
    <property type="entry name" value="Cytochrom_B561"/>
    <property type="match status" value="1"/>
</dbReference>
<keyword evidence="6 7" id="KW-0472">Membrane</keyword>
<evidence type="ECO:0000256" key="3">
    <source>
        <dbReference type="ARBA" id="ARBA00022692"/>
    </source>
</evidence>
<feature type="chain" id="PRO_5046421449" description="Cytochrome b561 domain-containing protein" evidence="8">
    <location>
        <begin position="21"/>
        <end position="379"/>
    </location>
</feature>
<keyword evidence="4" id="KW-0249">Electron transport</keyword>
<gene>
    <name evidence="10" type="ORF">BJX68DRAFT_185511</name>
</gene>
<reference evidence="10 11" key="1">
    <citation type="submission" date="2024-07" db="EMBL/GenBank/DDBJ databases">
        <title>Section-level genome sequencing and comparative genomics of Aspergillus sections Usti and Cavernicolus.</title>
        <authorList>
            <consortium name="Lawrence Berkeley National Laboratory"/>
            <person name="Nybo J.L."/>
            <person name="Vesth T.C."/>
            <person name="Theobald S."/>
            <person name="Frisvad J.C."/>
            <person name="Larsen T.O."/>
            <person name="Kjaerboelling I."/>
            <person name="Rothschild-Mancinelli K."/>
            <person name="Lyhne E.K."/>
            <person name="Kogle M.E."/>
            <person name="Barry K."/>
            <person name="Clum A."/>
            <person name="Na H."/>
            <person name="Ledsgaard L."/>
            <person name="Lin J."/>
            <person name="Lipzen A."/>
            <person name="Kuo A."/>
            <person name="Riley R."/>
            <person name="Mondo S."/>
            <person name="LaButti K."/>
            <person name="Haridas S."/>
            <person name="Pangalinan J."/>
            <person name="Salamov A.A."/>
            <person name="Simmons B.A."/>
            <person name="Magnuson J.K."/>
            <person name="Chen J."/>
            <person name="Drula E."/>
            <person name="Henrissat B."/>
            <person name="Wiebenga A."/>
            <person name="Lubbers R.J."/>
            <person name="Gomes A.C."/>
            <person name="Macurrencykelacurrency M.R."/>
            <person name="Stajich J."/>
            <person name="Grigoriev I.V."/>
            <person name="Mortensen U.H."/>
            <person name="De vries R.P."/>
            <person name="Baker S.E."/>
            <person name="Andersen M.R."/>
        </authorList>
    </citation>
    <scope>NUCLEOTIDE SEQUENCE [LARGE SCALE GENOMIC DNA]</scope>
    <source>
        <strain evidence="10 11">CBS 756.74</strain>
    </source>
</reference>
<feature type="transmembrane region" description="Helical" evidence="7">
    <location>
        <begin position="315"/>
        <end position="335"/>
    </location>
</feature>
<dbReference type="PROSITE" id="PS50939">
    <property type="entry name" value="CYTOCHROME_B561"/>
    <property type="match status" value="1"/>
</dbReference>
<organism evidence="10 11">
    <name type="scientific">Aspergillus pseudodeflectus</name>
    <dbReference type="NCBI Taxonomy" id="176178"/>
    <lineage>
        <taxon>Eukaryota</taxon>
        <taxon>Fungi</taxon>
        <taxon>Dikarya</taxon>
        <taxon>Ascomycota</taxon>
        <taxon>Pezizomycotina</taxon>
        <taxon>Eurotiomycetes</taxon>
        <taxon>Eurotiomycetidae</taxon>
        <taxon>Eurotiales</taxon>
        <taxon>Aspergillaceae</taxon>
        <taxon>Aspergillus</taxon>
        <taxon>Aspergillus subgen. Nidulantes</taxon>
    </lineage>
</organism>
<evidence type="ECO:0000313" key="11">
    <source>
        <dbReference type="Proteomes" id="UP001610444"/>
    </source>
</evidence>
<feature type="transmembrane region" description="Helical" evidence="7">
    <location>
        <begin position="207"/>
        <end position="232"/>
    </location>
</feature>
<evidence type="ECO:0000256" key="5">
    <source>
        <dbReference type="ARBA" id="ARBA00022989"/>
    </source>
</evidence>
<protein>
    <recommendedName>
        <fullName evidence="9">Cytochrome b561 domain-containing protein</fullName>
    </recommendedName>
</protein>
<dbReference type="PANTHER" id="PTHR47797:SF1">
    <property type="entry name" value="CYTOCHROME B561 DOMAIN-CONTAINING PROTEIN-RELATED"/>
    <property type="match status" value="1"/>
</dbReference>
<comment type="caution">
    <text evidence="10">The sequence shown here is derived from an EMBL/GenBank/DDBJ whole genome shotgun (WGS) entry which is preliminary data.</text>
</comment>
<dbReference type="CDD" id="cd09630">
    <property type="entry name" value="CDH_like_cytochrome"/>
    <property type="match status" value="1"/>
</dbReference>
<accession>A0ABR4JKT2</accession>
<dbReference type="SMART" id="SM00664">
    <property type="entry name" value="DoH"/>
    <property type="match status" value="1"/>
</dbReference>
<keyword evidence="5 7" id="KW-1133">Transmembrane helix</keyword>
<dbReference type="GeneID" id="98152452"/>
<evidence type="ECO:0000256" key="8">
    <source>
        <dbReference type="SAM" id="SignalP"/>
    </source>
</evidence>
<keyword evidence="11" id="KW-1185">Reference proteome</keyword>
<evidence type="ECO:0000256" key="4">
    <source>
        <dbReference type="ARBA" id="ARBA00022982"/>
    </source>
</evidence>
<feature type="transmembrane region" description="Helical" evidence="7">
    <location>
        <begin position="276"/>
        <end position="295"/>
    </location>
</feature>
<evidence type="ECO:0000256" key="1">
    <source>
        <dbReference type="ARBA" id="ARBA00004370"/>
    </source>
</evidence>
<feature type="signal peptide" evidence="8">
    <location>
        <begin position="1"/>
        <end position="20"/>
    </location>
</feature>
<feature type="domain" description="Cytochrome b561" evidence="9">
    <location>
        <begin position="172"/>
        <end position="369"/>
    </location>
</feature>
<keyword evidence="3 7" id="KW-0812">Transmembrane</keyword>
<dbReference type="Proteomes" id="UP001610444">
    <property type="component" value="Unassembled WGS sequence"/>
</dbReference>
<dbReference type="PANTHER" id="PTHR47797">
    <property type="entry name" value="DEHYDROGENASE, PUTATIVE (AFU_ORTHOLOGUE AFUA_8G05805)-RELATED"/>
    <property type="match status" value="1"/>
</dbReference>
<evidence type="ECO:0000313" key="10">
    <source>
        <dbReference type="EMBL" id="KAL2840653.1"/>
    </source>
</evidence>
<name>A0ABR4JKT2_9EURO</name>
<dbReference type="InterPro" id="IPR015920">
    <property type="entry name" value="Cellobiose_DH-like_cyt"/>
</dbReference>
<evidence type="ECO:0000256" key="6">
    <source>
        <dbReference type="ARBA" id="ARBA00023136"/>
    </source>
</evidence>
<sequence>MKMNWTLAIMALGFMRSAIAEIYSFRANSKITYSIAVVSSSVGSEPTDLFFQIVVPTTYEWVALGQGTGMAGANIFVMYSSSPNNNITLSPRSGKGHVMPEYNNAARFDLLDGTGISNGYMTANVRCASCLGLSPSNWIWAAKAGSPISSSDKELVISEHDFYGRQSINLEQATITNLKTSNPFTQSIVTAPTASTSDSGSPATVVLIAHGTLMAIAFIILFPVSALFLHVIPYAKTVTRLHAPLQLFTLCVVAAGLGLGAHLAVTNDELSTYHPIIGLIVVGTLILFQPALGLFQHLRFRRTREKSSYAYIHRWLGRILILLGTINGGLGFMLVGIGEPGNPTSAVVIYAVLAGVVVLIYLAVLAIRPAVAARNGPQD</sequence>
<keyword evidence="2" id="KW-0813">Transport</keyword>
<feature type="transmembrane region" description="Helical" evidence="7">
    <location>
        <begin position="244"/>
        <end position="264"/>
    </location>
</feature>
<evidence type="ECO:0000259" key="9">
    <source>
        <dbReference type="PROSITE" id="PS50939"/>
    </source>
</evidence>
<evidence type="ECO:0000256" key="7">
    <source>
        <dbReference type="SAM" id="Phobius"/>
    </source>
</evidence>
<dbReference type="RefSeq" id="XP_070894168.1">
    <property type="nucleotide sequence ID" value="XM_071037288.1"/>
</dbReference>
<keyword evidence="8" id="KW-0732">Signal</keyword>